<dbReference type="PANTHER" id="PTHR30163">
    <property type="entry name" value="MEMBRANE-BOUND LYTIC MUREIN TRANSGLYCOSYLASE B"/>
    <property type="match status" value="1"/>
</dbReference>
<gene>
    <name evidence="2" type="ORF">UFOPK3516_00225</name>
</gene>
<sequence>MTSRIVRRNRTIAVAAAVAVIIVLIITLASCGGGLARFSSAKMPVAAPLPPFDSKFTDASVRTVPLVTVADAAWVADVAAKTGIPERVLAAYAGGAIRLALTWPECGVTWNTLAGIGWIESHHGELYGAVIAPDGFMSEPIYGQPLVGDGTMNIPDFDDGNFDGDPLHDRAVGPMQIIPQTWAAWHVDGNGDGDPNGQQIDDSVVSAANYLCFSSDTMTTAEGWTKSLWSYNQLDSYADDVRATANEYAAAIGVH</sequence>
<keyword evidence="1" id="KW-1133">Transmembrane helix</keyword>
<evidence type="ECO:0000256" key="1">
    <source>
        <dbReference type="SAM" id="Phobius"/>
    </source>
</evidence>
<evidence type="ECO:0000313" key="2">
    <source>
        <dbReference type="EMBL" id="CAB4889343.1"/>
    </source>
</evidence>
<dbReference type="GO" id="GO:0008933">
    <property type="term" value="F:peptidoglycan lytic transglycosylase activity"/>
    <property type="evidence" value="ECO:0007669"/>
    <property type="project" value="TreeGrafter"/>
</dbReference>
<proteinExistence type="predicted"/>
<organism evidence="2">
    <name type="scientific">freshwater metagenome</name>
    <dbReference type="NCBI Taxonomy" id="449393"/>
    <lineage>
        <taxon>unclassified sequences</taxon>
        <taxon>metagenomes</taxon>
        <taxon>ecological metagenomes</taxon>
    </lineage>
</organism>
<keyword evidence="1" id="KW-0472">Membrane</keyword>
<name>A0A6J7FCN0_9ZZZZ</name>
<dbReference type="SUPFAM" id="SSF53955">
    <property type="entry name" value="Lysozyme-like"/>
    <property type="match status" value="1"/>
</dbReference>
<keyword evidence="1" id="KW-0812">Transmembrane</keyword>
<dbReference type="PROSITE" id="PS51257">
    <property type="entry name" value="PROKAR_LIPOPROTEIN"/>
    <property type="match status" value="1"/>
</dbReference>
<dbReference type="Gene3D" id="1.10.530.10">
    <property type="match status" value="1"/>
</dbReference>
<dbReference type="InterPro" id="IPR023346">
    <property type="entry name" value="Lysozyme-like_dom_sf"/>
</dbReference>
<dbReference type="GO" id="GO:0009253">
    <property type="term" value="P:peptidoglycan catabolic process"/>
    <property type="evidence" value="ECO:0007669"/>
    <property type="project" value="TreeGrafter"/>
</dbReference>
<protein>
    <submittedName>
        <fullName evidence="2">Unannotated protein</fullName>
    </submittedName>
</protein>
<dbReference type="PANTHER" id="PTHR30163:SF8">
    <property type="entry name" value="LYTIC MUREIN TRANSGLYCOSYLASE"/>
    <property type="match status" value="1"/>
</dbReference>
<dbReference type="CDD" id="cd13399">
    <property type="entry name" value="Slt35-like"/>
    <property type="match status" value="1"/>
</dbReference>
<dbReference type="EMBL" id="CAFBMB010000008">
    <property type="protein sequence ID" value="CAB4889343.1"/>
    <property type="molecule type" value="Genomic_DNA"/>
</dbReference>
<feature type="transmembrane region" description="Helical" evidence="1">
    <location>
        <begin position="12"/>
        <end position="36"/>
    </location>
</feature>
<dbReference type="AlphaFoldDB" id="A0A6J7FCN0"/>
<dbReference type="InterPro" id="IPR043426">
    <property type="entry name" value="MltB-like"/>
</dbReference>
<reference evidence="2" key="1">
    <citation type="submission" date="2020-05" db="EMBL/GenBank/DDBJ databases">
        <authorList>
            <person name="Chiriac C."/>
            <person name="Salcher M."/>
            <person name="Ghai R."/>
            <person name="Kavagutti S V."/>
        </authorList>
    </citation>
    <scope>NUCLEOTIDE SEQUENCE</scope>
</reference>
<accession>A0A6J7FCN0</accession>